<proteinExistence type="predicted"/>
<dbReference type="AlphaFoldDB" id="A0A0L0C8D7"/>
<evidence type="ECO:0000256" key="2">
    <source>
        <dbReference type="SAM" id="SignalP"/>
    </source>
</evidence>
<reference evidence="3 4" key="1">
    <citation type="journal article" date="2015" name="Nat. Commun.">
        <title>Lucilia cuprina genome unlocks parasitic fly biology to underpin future interventions.</title>
        <authorList>
            <person name="Anstead C.A."/>
            <person name="Korhonen P.K."/>
            <person name="Young N.D."/>
            <person name="Hall R.S."/>
            <person name="Jex A.R."/>
            <person name="Murali S.C."/>
            <person name="Hughes D.S."/>
            <person name="Lee S.F."/>
            <person name="Perry T."/>
            <person name="Stroehlein A.J."/>
            <person name="Ansell B.R."/>
            <person name="Breugelmans B."/>
            <person name="Hofmann A."/>
            <person name="Qu J."/>
            <person name="Dugan S."/>
            <person name="Lee S.L."/>
            <person name="Chao H."/>
            <person name="Dinh H."/>
            <person name="Han Y."/>
            <person name="Doddapaneni H.V."/>
            <person name="Worley K.C."/>
            <person name="Muzny D.M."/>
            <person name="Ioannidis P."/>
            <person name="Waterhouse R.M."/>
            <person name="Zdobnov E.M."/>
            <person name="James P.J."/>
            <person name="Bagnall N.H."/>
            <person name="Kotze A.C."/>
            <person name="Gibbs R.A."/>
            <person name="Richards S."/>
            <person name="Batterham P."/>
            <person name="Gasser R.B."/>
        </authorList>
    </citation>
    <scope>NUCLEOTIDE SEQUENCE [LARGE SCALE GENOMIC DNA]</scope>
    <source>
        <strain evidence="3 4">LS</strain>
        <tissue evidence="3">Full body</tissue>
    </source>
</reference>
<accession>A0A0L0C8D7</accession>
<dbReference type="OrthoDB" id="8061701at2759"/>
<name>A0A0L0C8D7_LUCCU</name>
<sequence length="179" mass="20851">MFIKNFKLFATCVLCLNIYTQARSVSQMGDVYISISEDKWICDKIECPLDAFRCFVSKSNEENPSVLKRVNTCYTKDNQALTHKEFESPIDPSSHIRVQMTSTRNGNMITASSGLENFDEKKFQEEMNKIQANIKAQMNDLHVNLQKMNEDIHSNIQNQMRDLQHNLNEMQYNLAHMFQ</sequence>
<keyword evidence="2" id="KW-0732">Signal</keyword>
<evidence type="ECO:0008006" key="5">
    <source>
        <dbReference type="Google" id="ProtNLM"/>
    </source>
</evidence>
<dbReference type="EMBL" id="JRES01000760">
    <property type="protein sequence ID" value="KNC28536.1"/>
    <property type="molecule type" value="Genomic_DNA"/>
</dbReference>
<comment type="caution">
    <text evidence="3">The sequence shown here is derived from an EMBL/GenBank/DDBJ whole genome shotgun (WGS) entry which is preliminary data.</text>
</comment>
<dbReference type="Proteomes" id="UP000037069">
    <property type="component" value="Unassembled WGS sequence"/>
</dbReference>
<evidence type="ECO:0000256" key="1">
    <source>
        <dbReference type="SAM" id="Coils"/>
    </source>
</evidence>
<keyword evidence="4" id="KW-1185">Reference proteome</keyword>
<evidence type="ECO:0000313" key="4">
    <source>
        <dbReference type="Proteomes" id="UP000037069"/>
    </source>
</evidence>
<protein>
    <recommendedName>
        <fullName evidence="5">Secreted protein</fullName>
    </recommendedName>
</protein>
<feature type="signal peptide" evidence="2">
    <location>
        <begin position="1"/>
        <end position="22"/>
    </location>
</feature>
<evidence type="ECO:0000313" key="3">
    <source>
        <dbReference type="EMBL" id="KNC28536.1"/>
    </source>
</evidence>
<keyword evidence="1" id="KW-0175">Coiled coil</keyword>
<organism evidence="3 4">
    <name type="scientific">Lucilia cuprina</name>
    <name type="common">Green bottle fly</name>
    <name type="synonym">Australian sheep blowfly</name>
    <dbReference type="NCBI Taxonomy" id="7375"/>
    <lineage>
        <taxon>Eukaryota</taxon>
        <taxon>Metazoa</taxon>
        <taxon>Ecdysozoa</taxon>
        <taxon>Arthropoda</taxon>
        <taxon>Hexapoda</taxon>
        <taxon>Insecta</taxon>
        <taxon>Pterygota</taxon>
        <taxon>Neoptera</taxon>
        <taxon>Endopterygota</taxon>
        <taxon>Diptera</taxon>
        <taxon>Brachycera</taxon>
        <taxon>Muscomorpha</taxon>
        <taxon>Oestroidea</taxon>
        <taxon>Calliphoridae</taxon>
        <taxon>Luciliinae</taxon>
        <taxon>Lucilia</taxon>
    </lineage>
</organism>
<gene>
    <name evidence="3" type="ORF">FF38_05680</name>
</gene>
<feature type="chain" id="PRO_5005535866" description="Secreted protein" evidence="2">
    <location>
        <begin position="23"/>
        <end position="179"/>
    </location>
</feature>
<feature type="coiled-coil region" evidence="1">
    <location>
        <begin position="120"/>
        <end position="173"/>
    </location>
</feature>